<comment type="caution">
    <text evidence="2">The sequence shown here is derived from an EMBL/GenBank/DDBJ whole genome shotgun (WGS) entry which is preliminary data.</text>
</comment>
<accession>A0AAW1PRL0</accession>
<keyword evidence="3" id="KW-1185">Reference proteome</keyword>
<feature type="domain" description="YdbS-like PH" evidence="1">
    <location>
        <begin position="43"/>
        <end position="94"/>
    </location>
</feature>
<gene>
    <name evidence="2" type="ORF">WJX72_000723</name>
</gene>
<dbReference type="InterPro" id="IPR005182">
    <property type="entry name" value="YdbS-like_PH"/>
</dbReference>
<evidence type="ECO:0000259" key="1">
    <source>
        <dbReference type="Pfam" id="PF03703"/>
    </source>
</evidence>
<organism evidence="2 3">
    <name type="scientific">[Myrmecia] bisecta</name>
    <dbReference type="NCBI Taxonomy" id="41462"/>
    <lineage>
        <taxon>Eukaryota</taxon>
        <taxon>Viridiplantae</taxon>
        <taxon>Chlorophyta</taxon>
        <taxon>core chlorophytes</taxon>
        <taxon>Trebouxiophyceae</taxon>
        <taxon>Trebouxiales</taxon>
        <taxon>Trebouxiaceae</taxon>
        <taxon>Myrmecia</taxon>
    </lineage>
</organism>
<sequence>MDAQKWKGDNLEPLLNGRPELDANASVGAASASGRPAGEPELWRITQHRIDLTHGCCGSEMETLDLRRVIDLHFKRNFWQMCCGRGTIVIHSDNDEFPKLQLTTFGTRQIFERLREAWSRARIATAIGDHDHHMHDGGHHG</sequence>
<dbReference type="Pfam" id="PF03703">
    <property type="entry name" value="bPH_2"/>
    <property type="match status" value="1"/>
</dbReference>
<proteinExistence type="predicted"/>
<dbReference type="EMBL" id="JALJOR010000009">
    <property type="protein sequence ID" value="KAK9811258.1"/>
    <property type="molecule type" value="Genomic_DNA"/>
</dbReference>
<name>A0AAW1PRL0_9CHLO</name>
<dbReference type="AlphaFoldDB" id="A0AAW1PRL0"/>
<reference evidence="2 3" key="1">
    <citation type="journal article" date="2024" name="Nat. Commun.">
        <title>Phylogenomics reveals the evolutionary origins of lichenization in chlorophyte algae.</title>
        <authorList>
            <person name="Puginier C."/>
            <person name="Libourel C."/>
            <person name="Otte J."/>
            <person name="Skaloud P."/>
            <person name="Haon M."/>
            <person name="Grisel S."/>
            <person name="Petersen M."/>
            <person name="Berrin J.G."/>
            <person name="Delaux P.M."/>
            <person name="Dal Grande F."/>
            <person name="Keller J."/>
        </authorList>
    </citation>
    <scope>NUCLEOTIDE SEQUENCE [LARGE SCALE GENOMIC DNA]</scope>
    <source>
        <strain evidence="2 3">SAG 2043</strain>
    </source>
</reference>
<protein>
    <recommendedName>
        <fullName evidence="1">YdbS-like PH domain-containing protein</fullName>
    </recommendedName>
</protein>
<evidence type="ECO:0000313" key="2">
    <source>
        <dbReference type="EMBL" id="KAK9811258.1"/>
    </source>
</evidence>
<evidence type="ECO:0000313" key="3">
    <source>
        <dbReference type="Proteomes" id="UP001489004"/>
    </source>
</evidence>
<dbReference type="Proteomes" id="UP001489004">
    <property type="component" value="Unassembled WGS sequence"/>
</dbReference>